<dbReference type="AlphaFoldDB" id="A0A9P4MCR4"/>
<dbReference type="OrthoDB" id="2446447at2759"/>
<dbReference type="Proteomes" id="UP000799439">
    <property type="component" value="Unassembled WGS sequence"/>
</dbReference>
<comment type="caution">
    <text evidence="1">The sequence shown here is derived from an EMBL/GenBank/DDBJ whole genome shotgun (WGS) entry which is preliminary data.</text>
</comment>
<dbReference type="SUPFAM" id="SSF51182">
    <property type="entry name" value="RmlC-like cupins"/>
    <property type="match status" value="1"/>
</dbReference>
<accession>A0A9P4MCR4</accession>
<dbReference type="PANTHER" id="PTHR36448">
    <property type="entry name" value="BLR7373 PROTEIN"/>
    <property type="match status" value="1"/>
</dbReference>
<dbReference type="EMBL" id="ML996094">
    <property type="protein sequence ID" value="KAF2148107.1"/>
    <property type="molecule type" value="Genomic_DNA"/>
</dbReference>
<keyword evidence="2" id="KW-1185">Reference proteome</keyword>
<reference evidence="1" key="1">
    <citation type="journal article" date="2020" name="Stud. Mycol.">
        <title>101 Dothideomycetes genomes: a test case for predicting lifestyles and emergence of pathogens.</title>
        <authorList>
            <person name="Haridas S."/>
            <person name="Albert R."/>
            <person name="Binder M."/>
            <person name="Bloem J."/>
            <person name="Labutti K."/>
            <person name="Salamov A."/>
            <person name="Andreopoulos B."/>
            <person name="Baker S."/>
            <person name="Barry K."/>
            <person name="Bills G."/>
            <person name="Bluhm B."/>
            <person name="Cannon C."/>
            <person name="Castanera R."/>
            <person name="Culley D."/>
            <person name="Daum C."/>
            <person name="Ezra D."/>
            <person name="Gonzalez J."/>
            <person name="Henrissat B."/>
            <person name="Kuo A."/>
            <person name="Liang C."/>
            <person name="Lipzen A."/>
            <person name="Lutzoni F."/>
            <person name="Magnuson J."/>
            <person name="Mondo S."/>
            <person name="Nolan M."/>
            <person name="Ohm R."/>
            <person name="Pangilinan J."/>
            <person name="Park H.-J."/>
            <person name="Ramirez L."/>
            <person name="Alfaro M."/>
            <person name="Sun H."/>
            <person name="Tritt A."/>
            <person name="Yoshinaga Y."/>
            <person name="Zwiers L.-H."/>
            <person name="Turgeon B."/>
            <person name="Goodwin S."/>
            <person name="Spatafora J."/>
            <person name="Crous P."/>
            <person name="Grigoriev I."/>
        </authorList>
    </citation>
    <scope>NUCLEOTIDE SEQUENCE</scope>
    <source>
        <strain evidence="1">CBS 260.36</strain>
    </source>
</reference>
<evidence type="ECO:0000313" key="1">
    <source>
        <dbReference type="EMBL" id="KAF2148107.1"/>
    </source>
</evidence>
<organism evidence="1 2">
    <name type="scientific">Myriangium duriaei CBS 260.36</name>
    <dbReference type="NCBI Taxonomy" id="1168546"/>
    <lineage>
        <taxon>Eukaryota</taxon>
        <taxon>Fungi</taxon>
        <taxon>Dikarya</taxon>
        <taxon>Ascomycota</taxon>
        <taxon>Pezizomycotina</taxon>
        <taxon>Dothideomycetes</taxon>
        <taxon>Dothideomycetidae</taxon>
        <taxon>Myriangiales</taxon>
        <taxon>Myriangiaceae</taxon>
        <taxon>Myriangium</taxon>
    </lineage>
</organism>
<name>A0A9P4MCR4_9PEZI</name>
<protein>
    <recommendedName>
        <fullName evidence="3">Cupin type-1 domain-containing protein</fullName>
    </recommendedName>
</protein>
<sequence>MAERLECYYIRRNSFVPNSVLPVIVYRNVLPDDLNEKIAMAFLTRHEWEKRGTWGHIAIRHFHPNSHECYGSSTLLLGQGKRDDKGGVQVKVERGDVIVLPAGTAHSSIESTSDYRYIGVYPQTGPRWRNELGDTQMNVAALDKEITAVETPSADPVYGPNGPLVRLWQSRTKSRL</sequence>
<dbReference type="Gene3D" id="2.60.120.10">
    <property type="entry name" value="Jelly Rolls"/>
    <property type="match status" value="1"/>
</dbReference>
<dbReference type="InterPro" id="IPR047121">
    <property type="entry name" value="YjiB-like"/>
</dbReference>
<dbReference type="CDD" id="cd02219">
    <property type="entry name" value="cupin_YjlB-like"/>
    <property type="match status" value="1"/>
</dbReference>
<dbReference type="PANTHER" id="PTHR36448:SF2">
    <property type="entry name" value="CUPIN TYPE-1 DOMAIN-CONTAINING PROTEIN"/>
    <property type="match status" value="1"/>
</dbReference>
<proteinExistence type="predicted"/>
<gene>
    <name evidence="1" type="ORF">K461DRAFT_233579</name>
</gene>
<evidence type="ECO:0000313" key="2">
    <source>
        <dbReference type="Proteomes" id="UP000799439"/>
    </source>
</evidence>
<dbReference type="InterPro" id="IPR014710">
    <property type="entry name" value="RmlC-like_jellyroll"/>
</dbReference>
<dbReference type="InterPro" id="IPR011051">
    <property type="entry name" value="RmlC_Cupin_sf"/>
</dbReference>
<evidence type="ECO:0008006" key="3">
    <source>
        <dbReference type="Google" id="ProtNLM"/>
    </source>
</evidence>